<dbReference type="SUPFAM" id="SSF54928">
    <property type="entry name" value="RNA-binding domain, RBD"/>
    <property type="match status" value="1"/>
</dbReference>
<keyword evidence="2" id="KW-1185">Reference proteome</keyword>
<comment type="caution">
    <text evidence="1">The sequence shown here is derived from an EMBL/GenBank/DDBJ whole genome shotgun (WGS) entry which is preliminary data.</text>
</comment>
<name>A0ABS1CE98_9GAMM</name>
<reference evidence="1 2" key="1">
    <citation type="journal article" date="2020" name="Microorganisms">
        <title>Osmotic Adaptation and Compatible Solute Biosynthesis of Phototrophic Bacteria as Revealed from Genome Analyses.</title>
        <authorList>
            <person name="Imhoff J.F."/>
            <person name="Rahn T."/>
            <person name="Kunzel S."/>
            <person name="Keller A."/>
            <person name="Neulinger S.C."/>
        </authorList>
    </citation>
    <scope>NUCLEOTIDE SEQUENCE [LARGE SCALE GENOMIC DNA]</scope>
    <source>
        <strain evidence="1 2">DSM 6210</strain>
    </source>
</reference>
<evidence type="ECO:0000313" key="1">
    <source>
        <dbReference type="EMBL" id="MBK1630147.1"/>
    </source>
</evidence>
<accession>A0ABS1CE98</accession>
<dbReference type="InterPro" id="IPR035979">
    <property type="entry name" value="RBD_domain_sf"/>
</dbReference>
<dbReference type="RefSeq" id="WP_200234706.1">
    <property type="nucleotide sequence ID" value="NZ_NRRV01000008.1"/>
</dbReference>
<evidence type="ECO:0000313" key="2">
    <source>
        <dbReference type="Proteomes" id="UP000748752"/>
    </source>
</evidence>
<proteinExistence type="predicted"/>
<gene>
    <name evidence="1" type="ORF">CKO31_05200</name>
</gene>
<dbReference type="EMBL" id="NRRV01000008">
    <property type="protein sequence ID" value="MBK1630147.1"/>
    <property type="molecule type" value="Genomic_DNA"/>
</dbReference>
<dbReference type="Proteomes" id="UP000748752">
    <property type="component" value="Unassembled WGS sequence"/>
</dbReference>
<sequence length="168" mass="17964">MFGKTGSILVSIGNLPPQVSRKDLKSHVRSVIDGLGDSSFRLSPAICSCSILRLTNTKTGVVFHRGLVSIQPARLAFRVMEALEQKPLRGLNLQVSRYRHGSFPVSSCGPVVSMSDLLGNADPAGEADHAGYTLELVADTGLHKGAAQHKVQGQTDELFARSIATAQR</sequence>
<organism evidence="1 2">
    <name type="scientific">Thiohalocapsa halophila</name>
    <dbReference type="NCBI Taxonomy" id="69359"/>
    <lineage>
        <taxon>Bacteria</taxon>
        <taxon>Pseudomonadati</taxon>
        <taxon>Pseudomonadota</taxon>
        <taxon>Gammaproteobacteria</taxon>
        <taxon>Chromatiales</taxon>
        <taxon>Chromatiaceae</taxon>
        <taxon>Thiohalocapsa</taxon>
    </lineage>
</organism>
<protein>
    <submittedName>
        <fullName evidence="1">Uncharacterized protein</fullName>
    </submittedName>
</protein>